<evidence type="ECO:0000313" key="5">
    <source>
        <dbReference type="Proteomes" id="UP000275652"/>
    </source>
</evidence>
<dbReference type="Gene3D" id="3.30.420.10">
    <property type="entry name" value="Ribonuclease H-like superfamily/Ribonuclease H"/>
    <property type="match status" value="1"/>
</dbReference>
<feature type="domain" description="HTH CENPB-type" evidence="3">
    <location>
        <begin position="50"/>
        <end position="121"/>
    </location>
</feature>
<dbReference type="InterPro" id="IPR036397">
    <property type="entry name" value="RNaseH_sf"/>
</dbReference>
<proteinExistence type="inferred from homology"/>
<dbReference type="EMBL" id="QUTI01005726">
    <property type="protein sequence ID" value="RLO13489.1"/>
    <property type="molecule type" value="Genomic_DNA"/>
</dbReference>
<organism evidence="4 5">
    <name type="scientific">Aphanomyces astaci</name>
    <name type="common">Crayfish plague agent</name>
    <dbReference type="NCBI Taxonomy" id="112090"/>
    <lineage>
        <taxon>Eukaryota</taxon>
        <taxon>Sar</taxon>
        <taxon>Stramenopiles</taxon>
        <taxon>Oomycota</taxon>
        <taxon>Saprolegniomycetes</taxon>
        <taxon>Saprolegniales</taxon>
        <taxon>Verrucalvaceae</taxon>
        <taxon>Aphanomyces</taxon>
    </lineage>
</organism>
<evidence type="ECO:0000256" key="1">
    <source>
        <dbReference type="ARBA" id="ARBA00010881"/>
    </source>
</evidence>
<evidence type="ECO:0000256" key="2">
    <source>
        <dbReference type="ARBA" id="ARBA00023125"/>
    </source>
</evidence>
<dbReference type="PANTHER" id="PTHR19303:SF57">
    <property type="entry name" value="HTH CENPB-TYPE DOMAIN-CONTAINING PROTEIN"/>
    <property type="match status" value="1"/>
</dbReference>
<dbReference type="SMART" id="SM00674">
    <property type="entry name" value="CENPB"/>
    <property type="match status" value="1"/>
</dbReference>
<dbReference type="GO" id="GO:0003677">
    <property type="term" value="F:DNA binding"/>
    <property type="evidence" value="ECO:0007669"/>
    <property type="project" value="UniProtKB-KW"/>
</dbReference>
<dbReference type="InterPro" id="IPR050863">
    <property type="entry name" value="CenT-Element_Derived"/>
</dbReference>
<dbReference type="Gene3D" id="1.10.10.10">
    <property type="entry name" value="Winged helix-like DNA-binding domain superfamily/Winged helix DNA-binding domain"/>
    <property type="match status" value="1"/>
</dbReference>
<dbReference type="InterPro" id="IPR004875">
    <property type="entry name" value="DDE_SF_endonuclease_dom"/>
</dbReference>
<comment type="similarity">
    <text evidence="1">Belongs to the tigger transposable element derived protein family.</text>
</comment>
<dbReference type="InterPro" id="IPR006600">
    <property type="entry name" value="HTH_CenpB_DNA-bd_dom"/>
</dbReference>
<keyword evidence="2" id="KW-0238">DNA-binding</keyword>
<dbReference type="Proteomes" id="UP000275652">
    <property type="component" value="Unassembled WGS sequence"/>
</dbReference>
<comment type="caution">
    <text evidence="4">The sequence shown here is derived from an EMBL/GenBank/DDBJ whole genome shotgun (WGS) entry which is preliminary data.</text>
</comment>
<reference evidence="4 5" key="1">
    <citation type="journal article" date="2018" name="J. Invertebr. Pathol.">
        <title>New genotyping method for the causative agent of crayfish plague (Aphanomyces astaci) based on whole genome data.</title>
        <authorList>
            <person name="Minardi D."/>
            <person name="Studholme D.J."/>
            <person name="van der Giezen M."/>
            <person name="Pretto T."/>
            <person name="Oidtmann B."/>
        </authorList>
    </citation>
    <scope>NUCLEOTIDE SEQUENCE [LARGE SCALE GENOMIC DNA]</scope>
    <source>
        <strain evidence="4 5">KB13</strain>
    </source>
</reference>
<accession>A0A9X8EEE2</accession>
<dbReference type="PROSITE" id="PS51253">
    <property type="entry name" value="HTH_CENPB"/>
    <property type="match status" value="1"/>
</dbReference>
<dbReference type="AlphaFoldDB" id="A0A9X8EEE2"/>
<dbReference type="Pfam" id="PF03184">
    <property type="entry name" value="DDE_1"/>
    <property type="match status" value="1"/>
</dbReference>
<sequence>MPVNQKTLEAVERVQAGESIAAVSRSSDISRSTLFRALKKVKEGSAATTQKRGPKTTLPAHVEQDIVTWIGARQQSGWSVDRSEIIAAASQILSVKHQAPQLLGRGWYKRFSERHRILTDRLAQNLSKGRNSVTREGTLKYFYELLHACLQFKCTASDIFNVDETSFKTKTKSKKVVAIRGSRSVHLTDQSDSYHLSIVVAAAADGTPVPPAFILPGQSCDTTILDNCPVKGAMVTTAPKAFMTANIFDGWLEKFGEWKLIHRDARPAVLVMDNCSSHFSPNTAAICHAYGILLVYLPPNSTHLFQPLDVAVFRSFKRSISKKVSIALRAGATTSISRSKAISIAGSAFNTVLLGLNAPVERKANKQLAIVNGFRACGAWPLSLPKLLMKLSPPRVNAGSLQDASWIRTVEVARNEVLTVPSLPQAKKRKRVTTRFEWHTRDGLHHAASVRSKK</sequence>
<protein>
    <recommendedName>
        <fullName evidence="3">HTH CENPB-type domain-containing protein</fullName>
    </recommendedName>
</protein>
<dbReference type="Pfam" id="PF03221">
    <property type="entry name" value="HTH_Tnp_Tc5"/>
    <property type="match status" value="1"/>
</dbReference>
<evidence type="ECO:0000259" key="3">
    <source>
        <dbReference type="PROSITE" id="PS51253"/>
    </source>
</evidence>
<dbReference type="GO" id="GO:0005634">
    <property type="term" value="C:nucleus"/>
    <property type="evidence" value="ECO:0007669"/>
    <property type="project" value="TreeGrafter"/>
</dbReference>
<evidence type="ECO:0000313" key="4">
    <source>
        <dbReference type="EMBL" id="RLO13489.1"/>
    </source>
</evidence>
<dbReference type="PANTHER" id="PTHR19303">
    <property type="entry name" value="TRANSPOSON"/>
    <property type="match status" value="1"/>
</dbReference>
<dbReference type="InterPro" id="IPR036388">
    <property type="entry name" value="WH-like_DNA-bd_sf"/>
</dbReference>
<gene>
    <name evidence="4" type="ORF">DYB28_013246</name>
</gene>
<name>A0A9X8EEE2_APHAT</name>